<keyword evidence="2" id="KW-1185">Reference proteome</keyword>
<evidence type="ECO:0000313" key="1">
    <source>
        <dbReference type="EMBL" id="KAJ8627761.1"/>
    </source>
</evidence>
<sequence>MDLRWGLLVVDGFAMEATAMVDGSGEICDGDFQSRRQSQVDVGSSSGENYQEKMMRIEMMKSNLFAAPRSHSPPRVAPPMSSKRRVFHVTNYGADPTAKKHSTDAILKAILAALDPTGMGHLMHGIQNLGGAEINLDGGTYLISRPSSGNRWR</sequence>
<organism evidence="1 2">
    <name type="scientific">Persea americana</name>
    <name type="common">Avocado</name>
    <dbReference type="NCBI Taxonomy" id="3435"/>
    <lineage>
        <taxon>Eukaryota</taxon>
        <taxon>Viridiplantae</taxon>
        <taxon>Streptophyta</taxon>
        <taxon>Embryophyta</taxon>
        <taxon>Tracheophyta</taxon>
        <taxon>Spermatophyta</taxon>
        <taxon>Magnoliopsida</taxon>
        <taxon>Magnoliidae</taxon>
        <taxon>Laurales</taxon>
        <taxon>Lauraceae</taxon>
        <taxon>Persea</taxon>
    </lineage>
</organism>
<comment type="caution">
    <text evidence="1">The sequence shown here is derived from an EMBL/GenBank/DDBJ whole genome shotgun (WGS) entry which is preliminary data.</text>
</comment>
<evidence type="ECO:0000313" key="2">
    <source>
        <dbReference type="Proteomes" id="UP001234297"/>
    </source>
</evidence>
<name>A0ACC2L2J8_PERAE</name>
<accession>A0ACC2L2J8</accession>
<protein>
    <submittedName>
        <fullName evidence="1">Uncharacterized protein</fullName>
    </submittedName>
</protein>
<dbReference type="EMBL" id="CM056814">
    <property type="protein sequence ID" value="KAJ8627761.1"/>
    <property type="molecule type" value="Genomic_DNA"/>
</dbReference>
<dbReference type="Proteomes" id="UP001234297">
    <property type="component" value="Chromosome 6"/>
</dbReference>
<proteinExistence type="predicted"/>
<reference evidence="1 2" key="1">
    <citation type="journal article" date="2022" name="Hortic Res">
        <title>A haplotype resolved chromosomal level avocado genome allows analysis of novel avocado genes.</title>
        <authorList>
            <person name="Nath O."/>
            <person name="Fletcher S.J."/>
            <person name="Hayward A."/>
            <person name="Shaw L.M."/>
            <person name="Masouleh A.K."/>
            <person name="Furtado A."/>
            <person name="Henry R.J."/>
            <person name="Mitter N."/>
        </authorList>
    </citation>
    <scope>NUCLEOTIDE SEQUENCE [LARGE SCALE GENOMIC DNA]</scope>
    <source>
        <strain evidence="2">cv. Hass</strain>
    </source>
</reference>
<gene>
    <name evidence="1" type="ORF">MRB53_021068</name>
</gene>